<dbReference type="SUPFAM" id="SSF56672">
    <property type="entry name" value="DNA/RNA polymerases"/>
    <property type="match status" value="1"/>
</dbReference>
<dbReference type="InterPro" id="IPR043502">
    <property type="entry name" value="DNA/RNA_pol_sf"/>
</dbReference>
<sequence length="2087" mass="236895">MKSMIAALGLQVQQRLPVLTGFSHSCLSSAAIHARAVSSVSSLSSKLKKWNNGGRLPRRLVVGFGASFWAPFMNMEGNNKSFMASARLKSTVEQSFMFKFCCLNARAVSSVFSLSSKLKKWINGGNSKSFMASGRLKSTVEQVHFSIFNNSSFIDLASFWAPFMNMTGNSKSFMASARLKSTFEQISNSWCEHCKKPSHMIDQCWKLHEKPVDWQPTQSRFQKEAHIASQDDSSSSFSKKQIEELQQILSSMTIQPINVAYTASSIQWIIDSGASDHMTGNIDLLEEYSESSLPTSIKIAYGSLTTVKGSGSVTLNKNLLLHNVLYVPRLACNLLSVSKLIKDSGCNVVFGTGGCIFQAQGSKRVIGSARLGKGLYTLRERKNRHLLEVTRSLMFAANAPKYLWGETLLTSTYLINRMPRESYKEFQLVQTNISLRPILYLPITISPQPGSTIPIHSEGDGNNLNNSDKLPSSLSHHSSPCKTPSTTTKNAPNNDPETITPKPKQLSVYSRRRKAAAEEISQPSMCQEPDLDLFTAETKGNNGSQEVTAVDLNGFPIVIRKGVRKCTAHPINKNISIPEWKKAVEEEIKALQKNKTWSLTDLPERKRAVGCRWIFTVKYHSDESVERYKARLVAKVAVNMDWKLHQLDIKNAFLNGNLEEESPRAWFDRFAKAMTHNGFKQSQAYHTLFRKITPSGKITLLIVYVDDMIITGSNIEEIEKLKMDLAKEFETKDLGSMRYFLGMEIARSEEGLVINQCKYVLDLLAETGMLNCKPIETPMEPGLKFCRKRTGNPVNKETYQRGWGGELIDRRSVSGYCTYVWGNLVTWRSKKQAIVSRSSVESKFRAMTLGICEGMWIKRLLTELDLDYKKNFEIFSDSQSAMSIVKNPVQHDRMKHIEIDKYFIYEKINNGVAKLQYIPTKKQLANIFTKALPRVTFDELSFKLDINPLASQALQNVDWPEQFPFKDEDFQRFDAFDLNDKHIVQISDFHSSNTAFAIAALTKYYSEVFRPSNTPGVSILDMCSSWVSHFPKGYKQERIAGMGMNEDELKRNPVLTEYVVQDLNLNPKLPFEENSFDVITNVRCVGFLSQWIGYNELFKPMLWTKAISIWTSTGDTDHVLIVGSYFHYAGGFEPPQAVDISPNPGRSDPIPTVFVAAEEVLRLGFLEGTASNDVDPYEYHHCHNENYVGFPPSFLRVPGRVRQVRTSRVHKCVAQPQIVGASSSTTTPITTSSFLSLLTKPCNPVVKDSSFSSATTLKRYGSVKNIVVSALENKRFNAKELSKLARNLLSEGQGFIFGLESGEELVEEFGSIPDWLKDMAAADDPLLYWLPLSGTDFCPRFYSSDNDETLFSQVEENKDNGSKEVKEKIEVGYKLWSTFKAVALANEIHQLCLEKGVNPLQVMSLIEPWKAEDETASVLISHLSSDDEDELAWLSQVLCPIVLPKLLVLAEPASRLILILTIGHCKLHQRAAVHGIVKECLHPPHVSAFFRTLLCGGKEERRFVLLPCHELLVSNELDSVDRLVYRVREMAERFSKFLKQLKLHSTERAFKGANPSLTVTDSRIRHIFDKGVVIQEIKNPEVRLWSEKTQKENRDSLQGSYVSKLVSYASISLKLERAYIKLIKSQPFKSALAKVAGVDERWVTDRARCKGSGEGITWLHIKQLMKDHPDEWKAIDLFALGLYGLIIFPKTLGYIDAAVVELFEQLSKRVIPTPTILAETFQSLNHCRRAGGGASKEKWMKVFTHLQDQDITWKAPWLFLSDVLFRCGDSNTMTLLGLWGAVGYASFLALRQYGARQFVPTTCGLARSEFEYHGDNYKKMIKEAVDSWKKVFWMDVVAAKNMLTTDYVEWRRLRKNDNIPVLDCEDTRTLEEHLRPVFSELEIAKKEFEAVNNELKQRVKELEAERYQWKLNVDSQKDRADKLEKEQKKVCFELEDLRNEYQDKVNDKSKLKVASEYWKDEAHSLKRKIQMADLEKQHERDGKTIAELETIVDGFKKKVSELQIVLFDGGLQWRFRWEQAQQRVKARDAVIRDFLDQVQKAARHLHGLAREAGMVRQGIQPVTDEDRRLVNLLEAVRGLENLVRMYL</sequence>
<evidence type="ECO:0000256" key="3">
    <source>
        <dbReference type="SAM" id="MobiDB-lite"/>
    </source>
</evidence>
<evidence type="ECO:0000259" key="6">
    <source>
        <dbReference type="Pfam" id="PF24924"/>
    </source>
</evidence>
<feature type="compositionally biased region" description="Low complexity" evidence="3">
    <location>
        <begin position="470"/>
        <end position="489"/>
    </location>
</feature>
<dbReference type="Gene3D" id="1.25.40.480">
    <property type="match status" value="1"/>
</dbReference>
<keyword evidence="1" id="KW-0378">Hydrolase</keyword>
<organism evidence="7 8">
    <name type="scientific">Hibiscus syriacus</name>
    <name type="common">Rose of Sharon</name>
    <dbReference type="NCBI Taxonomy" id="106335"/>
    <lineage>
        <taxon>Eukaryota</taxon>
        <taxon>Viridiplantae</taxon>
        <taxon>Streptophyta</taxon>
        <taxon>Embryophyta</taxon>
        <taxon>Tracheophyta</taxon>
        <taxon>Spermatophyta</taxon>
        <taxon>Magnoliopsida</taxon>
        <taxon>eudicotyledons</taxon>
        <taxon>Gunneridae</taxon>
        <taxon>Pentapetalae</taxon>
        <taxon>rosids</taxon>
        <taxon>malvids</taxon>
        <taxon>Malvales</taxon>
        <taxon>Malvaceae</taxon>
        <taxon>Malvoideae</taxon>
        <taxon>Hibiscus</taxon>
    </lineage>
</organism>
<evidence type="ECO:0000256" key="1">
    <source>
        <dbReference type="ARBA" id="ARBA00022750"/>
    </source>
</evidence>
<gene>
    <name evidence="7" type="ORF">F3Y22_tig00112490pilonHSYRG00005</name>
</gene>
<name>A0A6A2WYU7_HIBSY</name>
<dbReference type="CDD" id="cd09272">
    <property type="entry name" value="RNase_HI_RT_Ty1"/>
    <property type="match status" value="1"/>
</dbReference>
<dbReference type="Pfam" id="PF24924">
    <property type="entry name" value="DUF7745"/>
    <property type="match status" value="2"/>
</dbReference>
<evidence type="ECO:0000313" key="7">
    <source>
        <dbReference type="EMBL" id="KAE8666831.1"/>
    </source>
</evidence>
<dbReference type="EMBL" id="VEPZ02001592">
    <property type="protein sequence ID" value="KAE8666831.1"/>
    <property type="molecule type" value="Genomic_DNA"/>
</dbReference>
<dbReference type="Proteomes" id="UP000436088">
    <property type="component" value="Unassembled WGS sequence"/>
</dbReference>
<feature type="compositionally biased region" description="Polar residues" evidence="3">
    <location>
        <begin position="460"/>
        <end position="469"/>
    </location>
</feature>
<dbReference type="PANTHER" id="PTHR48200:SF1">
    <property type="entry name" value="AMINOTRANSFERASE-LIKE PLANT MOBILE DOMAIN-CONTAINING PROTEIN"/>
    <property type="match status" value="1"/>
</dbReference>
<protein>
    <submittedName>
        <fullName evidence="7">1-aminocyclopropane-1-carboxylate</fullName>
    </submittedName>
</protein>
<keyword evidence="1" id="KW-0645">Protease</keyword>
<evidence type="ECO:0000313" key="8">
    <source>
        <dbReference type="Proteomes" id="UP000436088"/>
    </source>
</evidence>
<dbReference type="InterPro" id="IPR056647">
    <property type="entry name" value="DUF7745"/>
</dbReference>
<accession>A0A6A2WYU7</accession>
<reference evidence="7" key="1">
    <citation type="submission" date="2019-09" db="EMBL/GenBank/DDBJ databases">
        <title>Draft genome information of white flower Hibiscus syriacus.</title>
        <authorList>
            <person name="Kim Y.-M."/>
        </authorList>
    </citation>
    <scope>NUCLEOTIDE SEQUENCE [LARGE SCALE GENOMIC DNA]</scope>
    <source>
        <strain evidence="7">YM2019G1</strain>
    </source>
</reference>
<keyword evidence="1" id="KW-0064">Aspartyl protease</keyword>
<feature type="domain" description="Retrovirus-related Pol polyprotein from transposon TNT 1-94-like beta-barrel" evidence="5">
    <location>
        <begin position="268"/>
        <end position="342"/>
    </location>
</feature>
<evidence type="ECO:0000259" key="5">
    <source>
        <dbReference type="Pfam" id="PF22936"/>
    </source>
</evidence>
<feature type="domain" description="Reverse transcriptase Ty1/copia-type" evidence="4">
    <location>
        <begin position="662"/>
        <end position="780"/>
    </location>
</feature>
<keyword evidence="2" id="KW-0175">Coiled coil</keyword>
<feature type="region of interest" description="Disordered" evidence="3">
    <location>
        <begin position="451"/>
        <end position="510"/>
    </location>
</feature>
<dbReference type="InterPro" id="IPR013103">
    <property type="entry name" value="RVT_2"/>
</dbReference>
<feature type="domain" description="DUF7745" evidence="6">
    <location>
        <begin position="1616"/>
        <end position="1733"/>
    </location>
</feature>
<evidence type="ECO:0000259" key="4">
    <source>
        <dbReference type="Pfam" id="PF07727"/>
    </source>
</evidence>
<feature type="domain" description="DUF7745" evidence="6">
    <location>
        <begin position="1736"/>
        <end position="1850"/>
    </location>
</feature>
<dbReference type="GO" id="GO:0004190">
    <property type="term" value="F:aspartic-type endopeptidase activity"/>
    <property type="evidence" value="ECO:0007669"/>
    <property type="project" value="UniProtKB-KW"/>
</dbReference>
<feature type="coiled-coil region" evidence="2">
    <location>
        <begin position="1878"/>
        <end position="1954"/>
    </location>
</feature>
<dbReference type="InterPro" id="IPR054722">
    <property type="entry name" value="PolX-like_BBD"/>
</dbReference>
<dbReference type="PANTHER" id="PTHR48200">
    <property type="entry name" value="PROTEIN, PUTATIVE-RELATED"/>
    <property type="match status" value="1"/>
</dbReference>
<evidence type="ECO:0000256" key="2">
    <source>
        <dbReference type="SAM" id="Coils"/>
    </source>
</evidence>
<dbReference type="Pfam" id="PF07727">
    <property type="entry name" value="RVT_2"/>
    <property type="match status" value="1"/>
</dbReference>
<proteinExistence type="predicted"/>
<comment type="caution">
    <text evidence="7">The sequence shown here is derived from an EMBL/GenBank/DDBJ whole genome shotgun (WGS) entry which is preliminary data.</text>
</comment>
<keyword evidence="8" id="KW-1185">Reference proteome</keyword>
<dbReference type="Pfam" id="PF22936">
    <property type="entry name" value="Pol_BBD"/>
    <property type="match status" value="1"/>
</dbReference>